<dbReference type="EMBL" id="CP138583">
    <property type="protein sequence ID" value="WPG99959.1"/>
    <property type="molecule type" value="Genomic_DNA"/>
</dbReference>
<evidence type="ECO:0000313" key="3">
    <source>
        <dbReference type="Proteomes" id="UP001303373"/>
    </source>
</evidence>
<evidence type="ECO:0000256" key="1">
    <source>
        <dbReference type="SAM" id="MobiDB-lite"/>
    </source>
</evidence>
<accession>A0AAQ3M365</accession>
<evidence type="ECO:0000313" key="2">
    <source>
        <dbReference type="EMBL" id="WPG99959.1"/>
    </source>
</evidence>
<dbReference type="AlphaFoldDB" id="A0AAQ3M365"/>
<reference evidence="2 3" key="1">
    <citation type="submission" date="2023-11" db="EMBL/GenBank/DDBJ databases">
        <title>An acidophilic fungus is an integral part of prey digestion in a carnivorous sundew plant.</title>
        <authorList>
            <person name="Tsai I.J."/>
        </authorList>
    </citation>
    <scope>NUCLEOTIDE SEQUENCE [LARGE SCALE GENOMIC DNA]</scope>
    <source>
        <strain evidence="2">169a</strain>
    </source>
</reference>
<feature type="compositionally biased region" description="Pro residues" evidence="1">
    <location>
        <begin position="192"/>
        <end position="205"/>
    </location>
</feature>
<feature type="compositionally biased region" description="Basic and acidic residues" evidence="1">
    <location>
        <begin position="158"/>
        <end position="180"/>
    </location>
</feature>
<dbReference type="Proteomes" id="UP001303373">
    <property type="component" value="Chromosome 4"/>
</dbReference>
<feature type="region of interest" description="Disordered" evidence="1">
    <location>
        <begin position="144"/>
        <end position="205"/>
    </location>
</feature>
<organism evidence="2 3">
    <name type="scientific">Acrodontium crateriforme</name>
    <dbReference type="NCBI Taxonomy" id="150365"/>
    <lineage>
        <taxon>Eukaryota</taxon>
        <taxon>Fungi</taxon>
        <taxon>Dikarya</taxon>
        <taxon>Ascomycota</taxon>
        <taxon>Pezizomycotina</taxon>
        <taxon>Dothideomycetes</taxon>
        <taxon>Dothideomycetidae</taxon>
        <taxon>Mycosphaerellales</taxon>
        <taxon>Teratosphaeriaceae</taxon>
        <taxon>Acrodontium</taxon>
    </lineage>
</organism>
<sequence length="205" mass="23698">MDVDASCAICGAPPYPECPHEGQRLELALTQAMDRWAGLASLRKWVLDHARNTVIGTFQQLKRIRYETHVAQLQSLPYYTVYMHYPNNPPIPPQQLATLHLQIQHAQAAYKQGVDEDWRRSCLRYPEVLDYFFGLVEVSYPNERDASMTDPRFGGPMREVRRVKPRGESGSRERGKERKKAEKHHSRRGRTPPLPPMPPPAPRYR</sequence>
<gene>
    <name evidence="2" type="ORF">R9X50_00278200</name>
</gene>
<protein>
    <submittedName>
        <fullName evidence="2">Uncharacterized protein</fullName>
    </submittedName>
</protein>
<name>A0AAQ3M365_9PEZI</name>
<proteinExistence type="predicted"/>
<keyword evidence="3" id="KW-1185">Reference proteome</keyword>
<feature type="compositionally biased region" description="Basic residues" evidence="1">
    <location>
        <begin position="181"/>
        <end position="190"/>
    </location>
</feature>